<dbReference type="AlphaFoldDB" id="A0A9X3MPG0"/>
<protein>
    <submittedName>
        <fullName evidence="1">Uncharacterized protein</fullName>
    </submittedName>
</protein>
<dbReference type="RefSeq" id="WP_270039015.1">
    <property type="nucleotide sequence ID" value="NZ_JAPDOD010000004.1"/>
</dbReference>
<comment type="caution">
    <text evidence="1">The sequence shown here is derived from an EMBL/GenBank/DDBJ whole genome shotgun (WGS) entry which is preliminary data.</text>
</comment>
<organism evidence="1 2">
    <name type="scientific">Solirubrobacter ginsenosidimutans</name>
    <dbReference type="NCBI Taxonomy" id="490573"/>
    <lineage>
        <taxon>Bacteria</taxon>
        <taxon>Bacillati</taxon>
        <taxon>Actinomycetota</taxon>
        <taxon>Thermoleophilia</taxon>
        <taxon>Solirubrobacterales</taxon>
        <taxon>Solirubrobacteraceae</taxon>
        <taxon>Solirubrobacter</taxon>
    </lineage>
</organism>
<keyword evidence="2" id="KW-1185">Reference proteome</keyword>
<dbReference type="Proteomes" id="UP001149140">
    <property type="component" value="Unassembled WGS sequence"/>
</dbReference>
<accession>A0A9X3MPG0</accession>
<dbReference type="EMBL" id="JAPDOD010000004">
    <property type="protein sequence ID" value="MDA0160249.1"/>
    <property type="molecule type" value="Genomic_DNA"/>
</dbReference>
<gene>
    <name evidence="1" type="ORF">OM076_08240</name>
</gene>
<sequence length="184" mass="19814">MSKTFAQNRDTLHKLAEEVVSPARVKATGNEIALEATPGGFGTPPFPDGGLVRVDGTNLVTRAADGAETSEPLDVDPAHTARLADFFAFAWGVLETLRAEAAEPSDIHLWPEHFDVAFEDREVTYGGSPGDENHAEPYLYVAPWAAPEPGPEWNATGFSGAEAPWTDEAAALAFFRARRGMLHP</sequence>
<proteinExistence type="predicted"/>
<reference evidence="1" key="1">
    <citation type="submission" date="2022-10" db="EMBL/GenBank/DDBJ databases">
        <title>The WGS of Solirubrobacter ginsenosidimutans DSM 21036.</title>
        <authorList>
            <person name="Jiang Z."/>
        </authorList>
    </citation>
    <scope>NUCLEOTIDE SEQUENCE</scope>
    <source>
        <strain evidence="1">DSM 21036</strain>
    </source>
</reference>
<evidence type="ECO:0000313" key="1">
    <source>
        <dbReference type="EMBL" id="MDA0160249.1"/>
    </source>
</evidence>
<name>A0A9X3MPG0_9ACTN</name>
<evidence type="ECO:0000313" key="2">
    <source>
        <dbReference type="Proteomes" id="UP001149140"/>
    </source>
</evidence>